<name>A0A7J8RVQ3_GOSDV</name>
<feature type="region of interest" description="Disordered" evidence="1">
    <location>
        <begin position="298"/>
        <end position="359"/>
    </location>
</feature>
<evidence type="ECO:0000256" key="1">
    <source>
        <dbReference type="SAM" id="MobiDB-lite"/>
    </source>
</evidence>
<proteinExistence type="predicted"/>
<sequence>MADETNHLLKRLNLTDAEGEEVSFGIKDEFSVQLGSENWAVGKLITDGAFNRDALVRVFKNVWYTDDEVTFIYLNSNTLLVKFSSKKDKKKIMDLEPWSFDKMLFVLKDYEPSFSPRDYDFSLVPFWIRFYNVPLGWMNRLAAVMLGGAVGEVMAIDWRDREGGWGEYIRVRVLLDITKPLRRVVKMGTQTGPLKVAMVKYELLPNFCYGCELIGHSVEACKTVKLTEGMEEADLQFGEWLRVPLPKRPRQRPSKTGKSASHRGIEVVEGAKGDGSSSSKGPANGTRVNALKFEVGVESQVKSDDKGSSSFEGTEPPSCDANDALKQQVKGKGADDGTQGLKFRGIPKLNPSELSSGDF</sequence>
<reference evidence="4 5" key="1">
    <citation type="journal article" date="2019" name="Genome Biol. Evol.">
        <title>Insights into the evolution of the New World diploid cottons (Gossypium, subgenus Houzingenia) based on genome sequencing.</title>
        <authorList>
            <person name="Grover C.E."/>
            <person name="Arick M.A. 2nd"/>
            <person name="Thrash A."/>
            <person name="Conover J.L."/>
            <person name="Sanders W.S."/>
            <person name="Peterson D.G."/>
            <person name="Frelichowski J.E."/>
            <person name="Scheffler J.A."/>
            <person name="Scheffler B.E."/>
            <person name="Wendel J.F."/>
        </authorList>
    </citation>
    <scope>NUCLEOTIDE SEQUENCE [LARGE SCALE GENOMIC DNA]</scope>
    <source>
        <strain evidence="4">27</strain>
        <tissue evidence="4">Leaf</tissue>
    </source>
</reference>
<dbReference type="Pfam" id="PF14392">
    <property type="entry name" value="zf-CCHC_4"/>
    <property type="match status" value="1"/>
</dbReference>
<evidence type="ECO:0000313" key="5">
    <source>
        <dbReference type="Proteomes" id="UP000593561"/>
    </source>
</evidence>
<accession>A0A7J8RVQ3</accession>
<comment type="caution">
    <text evidence="4">The sequence shown here is derived from an EMBL/GenBank/DDBJ whole genome shotgun (WGS) entry which is preliminary data.</text>
</comment>
<evidence type="ECO:0008006" key="6">
    <source>
        <dbReference type="Google" id="ProtNLM"/>
    </source>
</evidence>
<dbReference type="AlphaFoldDB" id="A0A7J8RVQ3"/>
<keyword evidence="5" id="KW-1185">Reference proteome</keyword>
<dbReference type="InterPro" id="IPR040256">
    <property type="entry name" value="At4g02000-like"/>
</dbReference>
<dbReference type="Proteomes" id="UP000593561">
    <property type="component" value="Unassembled WGS sequence"/>
</dbReference>
<dbReference type="EMBL" id="JABFAC010000007">
    <property type="protein sequence ID" value="MBA0617725.1"/>
    <property type="molecule type" value="Genomic_DNA"/>
</dbReference>
<evidence type="ECO:0000259" key="2">
    <source>
        <dbReference type="Pfam" id="PF14111"/>
    </source>
</evidence>
<organism evidence="4 5">
    <name type="scientific">Gossypium davidsonii</name>
    <name type="common">Davidson's cotton</name>
    <name type="synonym">Gossypium klotzschianum subsp. davidsonii</name>
    <dbReference type="NCBI Taxonomy" id="34287"/>
    <lineage>
        <taxon>Eukaryota</taxon>
        <taxon>Viridiplantae</taxon>
        <taxon>Streptophyta</taxon>
        <taxon>Embryophyta</taxon>
        <taxon>Tracheophyta</taxon>
        <taxon>Spermatophyta</taxon>
        <taxon>Magnoliopsida</taxon>
        <taxon>eudicotyledons</taxon>
        <taxon>Gunneridae</taxon>
        <taxon>Pentapetalae</taxon>
        <taxon>rosids</taxon>
        <taxon>malvids</taxon>
        <taxon>Malvales</taxon>
        <taxon>Malvaceae</taxon>
        <taxon>Malvoideae</taxon>
        <taxon>Gossypium</taxon>
    </lineage>
</organism>
<dbReference type="PANTHER" id="PTHR31286:SF178">
    <property type="entry name" value="DUF4283 DOMAIN-CONTAINING PROTEIN"/>
    <property type="match status" value="1"/>
</dbReference>
<feature type="compositionally biased region" description="Basic and acidic residues" evidence="1">
    <location>
        <begin position="263"/>
        <end position="272"/>
    </location>
</feature>
<protein>
    <recommendedName>
        <fullName evidence="6">DUF4283 domain-containing protein</fullName>
    </recommendedName>
</protein>
<feature type="domain" description="DUF4283" evidence="2">
    <location>
        <begin position="41"/>
        <end position="116"/>
    </location>
</feature>
<feature type="region of interest" description="Disordered" evidence="1">
    <location>
        <begin position="246"/>
        <end position="286"/>
    </location>
</feature>
<evidence type="ECO:0000313" key="4">
    <source>
        <dbReference type="EMBL" id="MBA0617725.1"/>
    </source>
</evidence>
<dbReference type="PANTHER" id="PTHR31286">
    <property type="entry name" value="GLYCINE-RICH CELL WALL STRUCTURAL PROTEIN 1.8-LIKE"/>
    <property type="match status" value="1"/>
</dbReference>
<dbReference type="Pfam" id="PF14111">
    <property type="entry name" value="DUF4283"/>
    <property type="match status" value="1"/>
</dbReference>
<gene>
    <name evidence="4" type="ORF">Godav_027148</name>
</gene>
<evidence type="ECO:0000259" key="3">
    <source>
        <dbReference type="Pfam" id="PF14392"/>
    </source>
</evidence>
<dbReference type="InterPro" id="IPR025558">
    <property type="entry name" value="DUF4283"/>
</dbReference>
<feature type="domain" description="Zinc knuckle CX2CX4HX4C" evidence="3">
    <location>
        <begin position="175"/>
        <end position="222"/>
    </location>
</feature>
<dbReference type="InterPro" id="IPR025836">
    <property type="entry name" value="Zn_knuckle_CX2CX4HX4C"/>
</dbReference>
<feature type="compositionally biased region" description="Basic residues" evidence="1">
    <location>
        <begin position="246"/>
        <end position="255"/>
    </location>
</feature>